<accession>A0A6I4NK58</accession>
<dbReference type="Proteomes" id="UP000471501">
    <property type="component" value="Unassembled WGS sequence"/>
</dbReference>
<gene>
    <name evidence="1" type="ORF">GON26_01195</name>
</gene>
<dbReference type="EMBL" id="WSTB01000001">
    <property type="protein sequence ID" value="MWB92965.1"/>
    <property type="molecule type" value="Genomic_DNA"/>
</dbReference>
<name>A0A6I4NK58_9FLAO</name>
<keyword evidence="2" id="KW-1185">Reference proteome</keyword>
<dbReference type="AlphaFoldDB" id="A0A6I4NK58"/>
<protein>
    <submittedName>
        <fullName evidence="1">Uncharacterized protein</fullName>
    </submittedName>
</protein>
<evidence type="ECO:0000313" key="1">
    <source>
        <dbReference type="EMBL" id="MWB92965.1"/>
    </source>
</evidence>
<comment type="caution">
    <text evidence="1">The sequence shown here is derived from an EMBL/GenBank/DDBJ whole genome shotgun (WGS) entry which is preliminary data.</text>
</comment>
<reference evidence="1 2" key="1">
    <citation type="submission" date="2019-12" db="EMBL/GenBank/DDBJ databases">
        <authorList>
            <person name="Kim Y.S."/>
        </authorList>
    </citation>
    <scope>NUCLEOTIDE SEQUENCE [LARGE SCALE GENOMIC DNA]</scope>
    <source>
        <strain evidence="1 2">GA093</strain>
    </source>
</reference>
<evidence type="ECO:0000313" key="2">
    <source>
        <dbReference type="Proteomes" id="UP000471501"/>
    </source>
</evidence>
<proteinExistence type="predicted"/>
<organism evidence="1 2">
    <name type="scientific">Flavobacterium hydrocarbonoxydans</name>
    <dbReference type="NCBI Taxonomy" id="2683249"/>
    <lineage>
        <taxon>Bacteria</taxon>
        <taxon>Pseudomonadati</taxon>
        <taxon>Bacteroidota</taxon>
        <taxon>Flavobacteriia</taxon>
        <taxon>Flavobacteriales</taxon>
        <taxon>Flavobacteriaceae</taxon>
        <taxon>Flavobacterium</taxon>
    </lineage>
</organism>
<dbReference type="RefSeq" id="WP_160372905.1">
    <property type="nucleotide sequence ID" value="NZ_WSTB01000001.1"/>
</dbReference>
<sequence length="145" mass="16600">MDKEAELLNVIKETSGGHFHLAANSEGNWTLQIFKTKVMFKGSLNEVFQLTINELIESRTLTPPFAKIPKPHRKKYQYQISKTLLKQSQDNKNLANPKTADRNGNYTMKLNFTKSKGFTNVCEGMAALGKTAFETEFKQWLNNRK</sequence>